<gene>
    <name evidence="2" type="ORF">HBE96_24005</name>
</gene>
<dbReference type="EMBL" id="JABBNI010000066">
    <property type="protein sequence ID" value="NMM65646.1"/>
    <property type="molecule type" value="Genomic_DNA"/>
</dbReference>
<dbReference type="SUPFAM" id="SSF101473">
    <property type="entry name" value="DhaL-like"/>
    <property type="match status" value="1"/>
</dbReference>
<evidence type="ECO:0000313" key="2">
    <source>
        <dbReference type="EMBL" id="NMM65646.1"/>
    </source>
</evidence>
<dbReference type="InterPro" id="IPR048394">
    <property type="entry name" value="FakA-like_M"/>
</dbReference>
<dbReference type="InterPro" id="IPR019986">
    <property type="entry name" value="YloV-like"/>
</dbReference>
<dbReference type="PROSITE" id="PS51480">
    <property type="entry name" value="DHAL"/>
    <property type="match status" value="1"/>
</dbReference>
<dbReference type="GO" id="GO:0004371">
    <property type="term" value="F:glycerone kinase activity"/>
    <property type="evidence" value="ECO:0007669"/>
    <property type="project" value="InterPro"/>
</dbReference>
<evidence type="ECO:0000259" key="1">
    <source>
        <dbReference type="PROSITE" id="PS51480"/>
    </source>
</evidence>
<dbReference type="AlphaFoldDB" id="A0A7Y0ELK5"/>
<dbReference type="PANTHER" id="PTHR33434">
    <property type="entry name" value="DEGV DOMAIN-CONTAINING PROTEIN DR_1986-RELATED"/>
    <property type="match status" value="1"/>
</dbReference>
<dbReference type="InterPro" id="IPR050270">
    <property type="entry name" value="DegV_domain_contain"/>
</dbReference>
<name>A0A7Y0ELK5_9CLOT</name>
<sequence length="549" mass="60961">MKHLNIDGQCFYNMVVNASNSLEENKEYVNSLNVFPVPDGDTGTNMSMTFKTAVSEIQGMKDKPVGEIVKKLSKGALMGARGNSGVILSQIFRGIAKSLEQKEYVNCKEFADSLMEGSKSAYKAVMRPTEGTILTIIRAAAESAVKCQSDDITVMLGEVCEYTKSVLNKTPEMLPVLKKAKVVDAGGMGLLIIFQGMYEVIKNNMESVEINCVKKTEISSVVQNLGEQDIKFGYCTEFFINVENAQIDDFKHKIQAIGDSMVVVNDEDMVKVHIHTNDPGQVLSEAIKLGELSKIKIDNMRQQHRNVLNIHSEASLGKETNQEDENKNIELKKYAFVSVAMGEGIKNIFEDLGVDYVIEGGQTMNPSTQDILECINKINSENVLVFPNNKNIIMAANQAAELSSKNVRVVGTKTIPQGITAITSFNEELDLDENVKVMEESIAKVITGSVTYAVRDTEIEGKVIKEGDILGLVEGKIQETGNDMFETCDKVISKMMKDDSELITVFYGKDCEKQKIEGFLNKLEEKYKDIDVQFYDGNQPLYYFIVSVE</sequence>
<dbReference type="InterPro" id="IPR004007">
    <property type="entry name" value="DhaL_dom"/>
</dbReference>
<reference evidence="2 3" key="2">
    <citation type="submission" date="2020-06" db="EMBL/GenBank/DDBJ databases">
        <title>Complete Genome Sequence of Clostridium muelleri sp. nov. P21T, an Acid-Alcohol Producing Acetogen Isolated from Old Hay.</title>
        <authorList>
            <person name="Duncan K.E."/>
            <person name="Tanner R.S."/>
        </authorList>
    </citation>
    <scope>NUCLEOTIDE SEQUENCE [LARGE SCALE GENOMIC DNA]</scope>
    <source>
        <strain evidence="2 3">P21</strain>
    </source>
</reference>
<feature type="domain" description="DhaL" evidence="1">
    <location>
        <begin position="9"/>
        <end position="199"/>
    </location>
</feature>
<dbReference type="PANTHER" id="PTHR33434:SF4">
    <property type="entry name" value="PHOSPHATASE PROTEIN"/>
    <property type="match status" value="1"/>
</dbReference>
<dbReference type="Proteomes" id="UP000537131">
    <property type="component" value="Unassembled WGS sequence"/>
</dbReference>
<evidence type="ECO:0000313" key="3">
    <source>
        <dbReference type="Proteomes" id="UP000537131"/>
    </source>
</evidence>
<dbReference type="NCBIfam" id="TIGR03599">
    <property type="entry name" value="YloV"/>
    <property type="match status" value="1"/>
</dbReference>
<dbReference type="InterPro" id="IPR036117">
    <property type="entry name" value="DhaL_dom_sf"/>
</dbReference>
<dbReference type="SMART" id="SM01120">
    <property type="entry name" value="Dak2"/>
    <property type="match status" value="1"/>
</dbReference>
<dbReference type="RefSeq" id="WP_169300241.1">
    <property type="nucleotide sequence ID" value="NZ_JABBNI010000066.1"/>
</dbReference>
<dbReference type="Gene3D" id="1.25.40.340">
    <property type="match status" value="1"/>
</dbReference>
<keyword evidence="3" id="KW-1185">Reference proteome</keyword>
<comment type="caution">
    <text evidence="2">The sequence shown here is derived from an EMBL/GenBank/DDBJ whole genome shotgun (WGS) entry which is preliminary data.</text>
</comment>
<protein>
    <submittedName>
        <fullName evidence="2">DAK2 domain-containing protein</fullName>
    </submittedName>
</protein>
<organism evidence="2 3">
    <name type="scientific">Clostridium muellerianum</name>
    <dbReference type="NCBI Taxonomy" id="2716538"/>
    <lineage>
        <taxon>Bacteria</taxon>
        <taxon>Bacillati</taxon>
        <taxon>Bacillota</taxon>
        <taxon>Clostridia</taxon>
        <taxon>Eubacteriales</taxon>
        <taxon>Clostridiaceae</taxon>
        <taxon>Clostridium</taxon>
    </lineage>
</organism>
<proteinExistence type="predicted"/>
<reference evidence="2 3" key="1">
    <citation type="submission" date="2020-04" db="EMBL/GenBank/DDBJ databases">
        <authorList>
            <person name="Doyle D.A."/>
        </authorList>
    </citation>
    <scope>NUCLEOTIDE SEQUENCE [LARGE SCALE GENOMIC DNA]</scope>
    <source>
        <strain evidence="2 3">P21</strain>
    </source>
</reference>
<dbReference type="GO" id="GO:0006071">
    <property type="term" value="P:glycerol metabolic process"/>
    <property type="evidence" value="ECO:0007669"/>
    <property type="project" value="InterPro"/>
</dbReference>
<dbReference type="Pfam" id="PF13684">
    <property type="entry name" value="FakA-like_C"/>
    <property type="match status" value="1"/>
</dbReference>
<accession>A0A7Y0ELK5</accession>
<dbReference type="Pfam" id="PF02734">
    <property type="entry name" value="Dak2"/>
    <property type="match status" value="1"/>
</dbReference>
<dbReference type="SMART" id="SM01121">
    <property type="entry name" value="Dak1_2"/>
    <property type="match status" value="1"/>
</dbReference>
<dbReference type="Pfam" id="PF21645">
    <property type="entry name" value="FakA-like_M"/>
    <property type="match status" value="1"/>
</dbReference>
<dbReference type="InterPro" id="IPR033470">
    <property type="entry name" value="FakA-like_C"/>
</dbReference>